<reference evidence="6" key="1">
    <citation type="submission" date="2020-11" db="EMBL/GenBank/DDBJ databases">
        <title>Novosphingobium aureum sp. nov., a marine bacterium isolated from sediment of a salt flat.</title>
        <authorList>
            <person name="Yoo Y."/>
            <person name="Kim J.-J."/>
        </authorList>
    </citation>
    <scope>NUCLEOTIDE SEQUENCE</scope>
    <source>
        <strain evidence="6">YJ-S2-02</strain>
    </source>
</reference>
<dbReference type="AlphaFoldDB" id="A0A931HDD4"/>
<evidence type="ECO:0000256" key="1">
    <source>
        <dbReference type="ARBA" id="ARBA00023002"/>
    </source>
</evidence>
<dbReference type="EC" id="1.8.4.11" evidence="4"/>
<dbReference type="GO" id="GO:0008113">
    <property type="term" value="F:peptide-methionine (S)-S-oxide reductase activity"/>
    <property type="evidence" value="ECO:0007669"/>
    <property type="project" value="UniProtKB-UniRule"/>
</dbReference>
<dbReference type="EMBL" id="JADZGI010000002">
    <property type="protein sequence ID" value="MBH0114027.1"/>
    <property type="molecule type" value="Genomic_DNA"/>
</dbReference>
<dbReference type="Pfam" id="PF01625">
    <property type="entry name" value="PMSR"/>
    <property type="match status" value="1"/>
</dbReference>
<protein>
    <recommendedName>
        <fullName evidence="4">Peptide methionine sulfoxide reductase MsrA</fullName>
        <shortName evidence="4">Protein-methionine-S-oxide reductase</shortName>
        <ecNumber evidence="4">1.8.4.11</ecNumber>
    </recommendedName>
    <alternativeName>
        <fullName evidence="4">Peptide-methionine (S)-S-oxide reductase</fullName>
        <shortName evidence="4">Peptide Met(O) reductase</shortName>
    </alternativeName>
</protein>
<evidence type="ECO:0000256" key="4">
    <source>
        <dbReference type="HAMAP-Rule" id="MF_01401"/>
    </source>
</evidence>
<dbReference type="PANTHER" id="PTHR43774">
    <property type="entry name" value="PEPTIDE METHIONINE SULFOXIDE REDUCTASE"/>
    <property type="match status" value="1"/>
</dbReference>
<dbReference type="InterPro" id="IPR036509">
    <property type="entry name" value="Met_Sox_Rdtase_MsrA_sf"/>
</dbReference>
<dbReference type="NCBIfam" id="TIGR00401">
    <property type="entry name" value="msrA"/>
    <property type="match status" value="1"/>
</dbReference>
<dbReference type="Gene3D" id="3.30.1060.10">
    <property type="entry name" value="Peptide methionine sulphoxide reductase MsrA"/>
    <property type="match status" value="1"/>
</dbReference>
<comment type="function">
    <text evidence="4">Has an important function as a repair enzyme for proteins that have been inactivated by oxidation. Catalyzes the reversible oxidation-reduction of methionine sulfoxide in proteins to methionine.</text>
</comment>
<name>A0A931HDD4_9SPHN</name>
<evidence type="ECO:0000313" key="6">
    <source>
        <dbReference type="EMBL" id="MBH0114027.1"/>
    </source>
</evidence>
<comment type="catalytic activity">
    <reaction evidence="2 4">
        <text>L-methionyl-[protein] + [thioredoxin]-disulfide + H2O = L-methionyl-(S)-S-oxide-[protein] + [thioredoxin]-dithiol</text>
        <dbReference type="Rhea" id="RHEA:14217"/>
        <dbReference type="Rhea" id="RHEA-COMP:10698"/>
        <dbReference type="Rhea" id="RHEA-COMP:10700"/>
        <dbReference type="Rhea" id="RHEA-COMP:12313"/>
        <dbReference type="Rhea" id="RHEA-COMP:12315"/>
        <dbReference type="ChEBI" id="CHEBI:15377"/>
        <dbReference type="ChEBI" id="CHEBI:16044"/>
        <dbReference type="ChEBI" id="CHEBI:29950"/>
        <dbReference type="ChEBI" id="CHEBI:44120"/>
        <dbReference type="ChEBI" id="CHEBI:50058"/>
        <dbReference type="EC" id="1.8.4.11"/>
    </reaction>
</comment>
<evidence type="ECO:0000313" key="7">
    <source>
        <dbReference type="Proteomes" id="UP000617634"/>
    </source>
</evidence>
<dbReference type="Proteomes" id="UP000617634">
    <property type="component" value="Unassembled WGS sequence"/>
</dbReference>
<feature type="domain" description="Peptide methionine sulphoxide reductase MsrA" evidence="5">
    <location>
        <begin position="17"/>
        <end position="167"/>
    </location>
</feature>
<evidence type="ECO:0000256" key="3">
    <source>
        <dbReference type="ARBA" id="ARBA00048782"/>
    </source>
</evidence>
<proteinExistence type="inferred from homology"/>
<comment type="catalytic activity">
    <reaction evidence="3 4">
        <text>[thioredoxin]-disulfide + L-methionine + H2O = L-methionine (S)-S-oxide + [thioredoxin]-dithiol</text>
        <dbReference type="Rhea" id="RHEA:19993"/>
        <dbReference type="Rhea" id="RHEA-COMP:10698"/>
        <dbReference type="Rhea" id="RHEA-COMP:10700"/>
        <dbReference type="ChEBI" id="CHEBI:15377"/>
        <dbReference type="ChEBI" id="CHEBI:29950"/>
        <dbReference type="ChEBI" id="CHEBI:50058"/>
        <dbReference type="ChEBI" id="CHEBI:57844"/>
        <dbReference type="ChEBI" id="CHEBI:58772"/>
        <dbReference type="EC" id="1.8.4.11"/>
    </reaction>
</comment>
<keyword evidence="7" id="KW-1185">Reference proteome</keyword>
<evidence type="ECO:0000259" key="5">
    <source>
        <dbReference type="Pfam" id="PF01625"/>
    </source>
</evidence>
<feature type="active site" evidence="4">
    <location>
        <position position="23"/>
    </location>
</feature>
<comment type="caution">
    <text evidence="6">The sequence shown here is derived from an EMBL/GenBank/DDBJ whole genome shotgun (WGS) entry which is preliminary data.</text>
</comment>
<evidence type="ECO:0000256" key="2">
    <source>
        <dbReference type="ARBA" id="ARBA00047806"/>
    </source>
</evidence>
<dbReference type="InterPro" id="IPR002569">
    <property type="entry name" value="Met_Sox_Rdtase_MsrA_dom"/>
</dbReference>
<keyword evidence="1 4" id="KW-0560">Oxidoreductase</keyword>
<dbReference type="HAMAP" id="MF_01401">
    <property type="entry name" value="MsrA"/>
    <property type="match status" value="1"/>
</dbReference>
<organism evidence="6 7">
    <name type="scientific">Novosphingobium aureum</name>
    <dbReference type="NCBI Taxonomy" id="2792964"/>
    <lineage>
        <taxon>Bacteria</taxon>
        <taxon>Pseudomonadati</taxon>
        <taxon>Pseudomonadota</taxon>
        <taxon>Alphaproteobacteria</taxon>
        <taxon>Sphingomonadales</taxon>
        <taxon>Sphingomonadaceae</taxon>
        <taxon>Novosphingobium</taxon>
    </lineage>
</organism>
<dbReference type="SUPFAM" id="SSF55068">
    <property type="entry name" value="Peptide methionine sulfoxide reductase"/>
    <property type="match status" value="1"/>
</dbReference>
<sequence length="189" mass="21343">MPPLPAERETAREQQVAVLAGGCFWGIEAVFEHVRGVRSVHAGYAGGTAKDAHYRAVSSQRTDHAEAVRIAYDPSEVRYAKLLEIFFAVAHDPTQLNRQTPDVGRSYRSAIFPQNAQQRQIALDYISALDMARTFGKPVATSVEDGVFYPAEAYHQDFLRKNPRNAYIVRWDMPKLTELKKAYPALYRD</sequence>
<gene>
    <name evidence="4 6" type="primary">msrA</name>
    <name evidence="6" type="ORF">I5E68_13850</name>
</gene>
<dbReference type="PANTHER" id="PTHR43774:SF1">
    <property type="entry name" value="PEPTIDE METHIONINE SULFOXIDE REDUCTASE MSRA 2"/>
    <property type="match status" value="1"/>
</dbReference>
<accession>A0A931HDD4</accession>
<comment type="similarity">
    <text evidence="4">Belongs to the MsrA Met sulfoxide reductase family.</text>
</comment>